<evidence type="ECO:0000313" key="2">
    <source>
        <dbReference type="Proteomes" id="UP000735302"/>
    </source>
</evidence>
<proteinExistence type="predicted"/>
<sequence length="194" mass="21884">MPSVFKRFKAFWVGRVYDSKSNSIFPSWNNFSANPPTHSFLGNKSFIIPTSDSPLSGYIRLGNKAILKSPIITSITMNTYVVLRPKNQTGPFPDGLIKIMPFSKCISKYCKGECQFAGDTISHVDVKQVLPSGAEIDVPSKRDLLPLADQGHYWTHMRHLEWFVTTKRSIFKYRCCAFDRTHGTEASASVTIRT</sequence>
<accession>A0AAV4DEN7</accession>
<reference evidence="1 2" key="1">
    <citation type="journal article" date="2021" name="Elife">
        <title>Chloroplast acquisition without the gene transfer in kleptoplastic sea slugs, Plakobranchus ocellatus.</title>
        <authorList>
            <person name="Maeda T."/>
            <person name="Takahashi S."/>
            <person name="Yoshida T."/>
            <person name="Shimamura S."/>
            <person name="Takaki Y."/>
            <person name="Nagai Y."/>
            <person name="Toyoda A."/>
            <person name="Suzuki Y."/>
            <person name="Arimoto A."/>
            <person name="Ishii H."/>
            <person name="Satoh N."/>
            <person name="Nishiyama T."/>
            <person name="Hasebe M."/>
            <person name="Maruyama T."/>
            <person name="Minagawa J."/>
            <person name="Obokata J."/>
            <person name="Shigenobu S."/>
        </authorList>
    </citation>
    <scope>NUCLEOTIDE SEQUENCE [LARGE SCALE GENOMIC DNA]</scope>
</reference>
<protein>
    <submittedName>
        <fullName evidence="1">Uncharacterized protein</fullName>
    </submittedName>
</protein>
<dbReference type="Proteomes" id="UP000735302">
    <property type="component" value="Unassembled WGS sequence"/>
</dbReference>
<name>A0AAV4DEN7_9GAST</name>
<organism evidence="1 2">
    <name type="scientific">Plakobranchus ocellatus</name>
    <dbReference type="NCBI Taxonomy" id="259542"/>
    <lineage>
        <taxon>Eukaryota</taxon>
        <taxon>Metazoa</taxon>
        <taxon>Spiralia</taxon>
        <taxon>Lophotrochozoa</taxon>
        <taxon>Mollusca</taxon>
        <taxon>Gastropoda</taxon>
        <taxon>Heterobranchia</taxon>
        <taxon>Euthyneura</taxon>
        <taxon>Panpulmonata</taxon>
        <taxon>Sacoglossa</taxon>
        <taxon>Placobranchoidea</taxon>
        <taxon>Plakobranchidae</taxon>
        <taxon>Plakobranchus</taxon>
    </lineage>
</organism>
<comment type="caution">
    <text evidence="1">The sequence shown here is derived from an EMBL/GenBank/DDBJ whole genome shotgun (WGS) entry which is preliminary data.</text>
</comment>
<dbReference type="AlphaFoldDB" id="A0AAV4DEN7"/>
<dbReference type="EMBL" id="BLXT01007816">
    <property type="protein sequence ID" value="GFO42717.1"/>
    <property type="molecule type" value="Genomic_DNA"/>
</dbReference>
<keyword evidence="2" id="KW-1185">Reference proteome</keyword>
<evidence type="ECO:0000313" key="1">
    <source>
        <dbReference type="EMBL" id="GFO42717.1"/>
    </source>
</evidence>
<gene>
    <name evidence="1" type="ORF">PoB_006922200</name>
</gene>